<gene>
    <name evidence="2" type="ORF">A1232T_00295</name>
</gene>
<dbReference type="InterPro" id="IPR008537">
    <property type="entry name" value="DUF819"/>
</dbReference>
<feature type="transmembrane region" description="Helical" evidence="1">
    <location>
        <begin position="174"/>
        <end position="197"/>
    </location>
</feature>
<evidence type="ECO:0000256" key="1">
    <source>
        <dbReference type="SAM" id="Phobius"/>
    </source>
</evidence>
<dbReference type="EMBL" id="FUGE01000051">
    <property type="protein sequence ID" value="SJM66362.1"/>
    <property type="molecule type" value="Genomic_DNA"/>
</dbReference>
<evidence type="ECO:0000313" key="2">
    <source>
        <dbReference type="EMBL" id="SJM66362.1"/>
    </source>
</evidence>
<feature type="transmembrane region" description="Helical" evidence="1">
    <location>
        <begin position="360"/>
        <end position="381"/>
    </location>
</feature>
<feature type="transmembrane region" description="Helical" evidence="1">
    <location>
        <begin position="12"/>
        <end position="33"/>
    </location>
</feature>
<dbReference type="RefSeq" id="WP_077450152.1">
    <property type="nucleotide sequence ID" value="NZ_FUGE01000051.1"/>
</dbReference>
<dbReference type="AlphaFoldDB" id="A0A1R4GEK9"/>
<accession>A0A1R4GEK9</accession>
<dbReference type="OrthoDB" id="653763at2"/>
<name>A0A1R4GEK9_9GAMM</name>
<dbReference type="Proteomes" id="UP000188357">
    <property type="component" value="Unassembled WGS sequence"/>
</dbReference>
<keyword evidence="1" id="KW-1133">Transmembrane helix</keyword>
<evidence type="ECO:0008006" key="4">
    <source>
        <dbReference type="Google" id="ProtNLM"/>
    </source>
</evidence>
<dbReference type="Pfam" id="PF05684">
    <property type="entry name" value="DUF819"/>
    <property type="match status" value="1"/>
</dbReference>
<organism evidence="2 3">
    <name type="scientific">Psychrobacter piechaudii</name>
    <dbReference type="NCBI Taxonomy" id="1945521"/>
    <lineage>
        <taxon>Bacteria</taxon>
        <taxon>Pseudomonadati</taxon>
        <taxon>Pseudomonadota</taxon>
        <taxon>Gammaproteobacteria</taxon>
        <taxon>Moraxellales</taxon>
        <taxon>Moraxellaceae</taxon>
        <taxon>Psychrobacter</taxon>
    </lineage>
</organism>
<feature type="transmembrane region" description="Helical" evidence="1">
    <location>
        <begin position="308"/>
        <end position="325"/>
    </location>
</feature>
<feature type="transmembrane region" description="Helical" evidence="1">
    <location>
        <begin position="276"/>
        <end position="296"/>
    </location>
</feature>
<feature type="transmembrane region" description="Helical" evidence="1">
    <location>
        <begin position="237"/>
        <end position="256"/>
    </location>
</feature>
<sequence length="419" mass="45200">MPDLSNLSFQNLAIDSLPLAFGIIMAIIGLVFYTQGLPGRFWRRFYAVLPGIVLCCFIPATLNSLGVFAEGIGTQIYGFTATYLLPASLLLMTLSMDVPKILGLGWKAVAMFFAASIAIIISGPISLGIAKWISPEMFTDDTLWRGFSAVAGSWIGGAANQAAMKELFGVSDDLFGMMILVDTTNASLWLLAILVMAKHSDKIDKFLRADTGSIERVVAAVESYERDNARPGSLNDLMVMFGLCFAMVGLAHFLGGEIANFFSPYTWAVQYSFASSFFWMVVIITLIGVGFSFTKVRRLDHIGASKMGTVFIFILIAAIGMQINLNGLVSQWRLLLIGLLWMCIHVMIVFIVARLIRAPFFFLAVGSNANTGGASSAPIVATAFHPSLAPVGVFLGILGYAVGTIGGYVSTQLMRLVVG</sequence>
<keyword evidence="1" id="KW-0472">Membrane</keyword>
<feature type="transmembrane region" description="Helical" evidence="1">
    <location>
        <begin position="331"/>
        <end position="353"/>
    </location>
</feature>
<protein>
    <recommendedName>
        <fullName evidence="4">DUF819 domain-containing protein</fullName>
    </recommendedName>
</protein>
<keyword evidence="3" id="KW-1185">Reference proteome</keyword>
<evidence type="ECO:0000313" key="3">
    <source>
        <dbReference type="Proteomes" id="UP000188357"/>
    </source>
</evidence>
<feature type="transmembrane region" description="Helical" evidence="1">
    <location>
        <begin position="108"/>
        <end position="133"/>
    </location>
</feature>
<proteinExistence type="predicted"/>
<dbReference type="PANTHER" id="PTHR34289:SF8">
    <property type="entry name" value="DUF819 DOMAIN-CONTAINING PROTEIN"/>
    <property type="match status" value="1"/>
</dbReference>
<feature type="transmembrane region" description="Helical" evidence="1">
    <location>
        <begin position="75"/>
        <end position="96"/>
    </location>
</feature>
<feature type="transmembrane region" description="Helical" evidence="1">
    <location>
        <begin position="387"/>
        <end position="409"/>
    </location>
</feature>
<feature type="transmembrane region" description="Helical" evidence="1">
    <location>
        <begin position="45"/>
        <end position="69"/>
    </location>
</feature>
<reference evidence="2 3" key="1">
    <citation type="submission" date="2017-02" db="EMBL/GenBank/DDBJ databases">
        <authorList>
            <person name="Peterson S.W."/>
        </authorList>
    </citation>
    <scope>NUCLEOTIDE SEQUENCE [LARGE SCALE GENOMIC DNA]</scope>
    <source>
        <strain evidence="2">Psychrobacter_piechaudii</strain>
    </source>
</reference>
<keyword evidence="1" id="KW-0812">Transmembrane</keyword>
<dbReference type="PANTHER" id="PTHR34289">
    <property type="entry name" value="PROTEIN, PUTATIVE (DUF819)-RELATED"/>
    <property type="match status" value="1"/>
</dbReference>